<dbReference type="Pfam" id="PF17921">
    <property type="entry name" value="Integrase_H2C2"/>
    <property type="match status" value="1"/>
</dbReference>
<evidence type="ECO:0000256" key="11">
    <source>
        <dbReference type="ARBA" id="ARBA00022908"/>
    </source>
</evidence>
<feature type="transmembrane region" description="Helical" evidence="17">
    <location>
        <begin position="1937"/>
        <end position="1964"/>
    </location>
</feature>
<dbReference type="EC" id="2.7.7.49" evidence="1"/>
<dbReference type="Gene3D" id="3.10.10.10">
    <property type="entry name" value="HIV Type 1 Reverse Transcriptase, subunit A, domain 1"/>
    <property type="match status" value="1"/>
</dbReference>
<evidence type="ECO:0000256" key="1">
    <source>
        <dbReference type="ARBA" id="ARBA00012493"/>
    </source>
</evidence>
<dbReference type="InterPro" id="IPR043502">
    <property type="entry name" value="DNA/RNA_pol_sf"/>
</dbReference>
<keyword evidence="17" id="KW-0812">Transmembrane</keyword>
<feature type="compositionally biased region" description="Basic residues" evidence="16">
    <location>
        <begin position="984"/>
        <end position="1001"/>
    </location>
</feature>
<dbReference type="PROSITE" id="PS50878">
    <property type="entry name" value="RT_POL"/>
    <property type="match status" value="1"/>
</dbReference>
<keyword evidence="13" id="KW-0239">DNA-directed DNA polymerase</keyword>
<proteinExistence type="predicted"/>
<dbReference type="SUPFAM" id="SSF56672">
    <property type="entry name" value="DNA/RNA polymerases"/>
    <property type="match status" value="1"/>
</dbReference>
<dbReference type="InterPro" id="IPR012337">
    <property type="entry name" value="RNaseH-like_sf"/>
</dbReference>
<dbReference type="PANTHER" id="PTHR37984">
    <property type="entry name" value="PROTEIN CBG26694"/>
    <property type="match status" value="1"/>
</dbReference>
<feature type="region of interest" description="Disordered" evidence="16">
    <location>
        <begin position="979"/>
        <end position="1020"/>
    </location>
</feature>
<evidence type="ECO:0000256" key="14">
    <source>
        <dbReference type="ARBA" id="ARBA00023125"/>
    </source>
</evidence>
<keyword evidence="3" id="KW-0808">Transferase</keyword>
<dbReference type="Proteomes" id="UP001235939">
    <property type="component" value="Chromosome X"/>
</dbReference>
<evidence type="ECO:0000256" key="8">
    <source>
        <dbReference type="ARBA" id="ARBA00022759"/>
    </source>
</evidence>
<dbReference type="InterPro" id="IPR043128">
    <property type="entry name" value="Rev_trsase/Diguanyl_cyclase"/>
</dbReference>
<dbReference type="InterPro" id="IPR000477">
    <property type="entry name" value="RT_dom"/>
</dbReference>
<dbReference type="SUPFAM" id="SSF53098">
    <property type="entry name" value="Ribonuclease H-like"/>
    <property type="match status" value="2"/>
</dbReference>
<keyword evidence="17" id="KW-1133">Transmembrane helix</keyword>
<feature type="domain" description="Integrase catalytic" evidence="19">
    <location>
        <begin position="1614"/>
        <end position="1718"/>
    </location>
</feature>
<evidence type="ECO:0000256" key="10">
    <source>
        <dbReference type="ARBA" id="ARBA00022842"/>
    </source>
</evidence>
<dbReference type="Pfam" id="PF24626">
    <property type="entry name" value="SH3_Tf2-1"/>
    <property type="match status" value="1"/>
</dbReference>
<organism evidence="20 21">
    <name type="scientific">Cordylochernes scorpioides</name>
    <dbReference type="NCBI Taxonomy" id="51811"/>
    <lineage>
        <taxon>Eukaryota</taxon>
        <taxon>Metazoa</taxon>
        <taxon>Ecdysozoa</taxon>
        <taxon>Arthropoda</taxon>
        <taxon>Chelicerata</taxon>
        <taxon>Arachnida</taxon>
        <taxon>Pseudoscorpiones</taxon>
        <taxon>Cheliferoidea</taxon>
        <taxon>Chernetidae</taxon>
        <taxon>Cordylochernes</taxon>
    </lineage>
</organism>
<evidence type="ECO:0000256" key="7">
    <source>
        <dbReference type="ARBA" id="ARBA00022750"/>
    </source>
</evidence>
<dbReference type="InterPro" id="IPR041373">
    <property type="entry name" value="RT_RNaseH"/>
</dbReference>
<evidence type="ECO:0000256" key="16">
    <source>
        <dbReference type="SAM" id="MobiDB-lite"/>
    </source>
</evidence>
<keyword evidence="11" id="KW-0229">DNA integration</keyword>
<dbReference type="Gene3D" id="3.30.420.10">
    <property type="entry name" value="Ribonuclease H-like superfamily/Ribonuclease H"/>
    <property type="match status" value="1"/>
</dbReference>
<dbReference type="InterPro" id="IPR050951">
    <property type="entry name" value="Retrovirus_Pol_polyprotein"/>
</dbReference>
<evidence type="ECO:0000256" key="13">
    <source>
        <dbReference type="ARBA" id="ARBA00022932"/>
    </source>
</evidence>
<evidence type="ECO:0000256" key="12">
    <source>
        <dbReference type="ARBA" id="ARBA00022918"/>
    </source>
</evidence>
<keyword evidence="7" id="KW-0064">Aspartyl protease</keyword>
<evidence type="ECO:0000256" key="15">
    <source>
        <dbReference type="ARBA" id="ARBA00023172"/>
    </source>
</evidence>
<feature type="compositionally biased region" description="Low complexity" evidence="16">
    <location>
        <begin position="802"/>
        <end position="813"/>
    </location>
</feature>
<dbReference type="CDD" id="cd09274">
    <property type="entry name" value="RNase_HI_RT_Ty3"/>
    <property type="match status" value="1"/>
</dbReference>
<dbReference type="InterPro" id="IPR041588">
    <property type="entry name" value="Integrase_H2C2"/>
</dbReference>
<dbReference type="InterPro" id="IPR036397">
    <property type="entry name" value="RNaseH_sf"/>
</dbReference>
<dbReference type="InterPro" id="IPR056924">
    <property type="entry name" value="SH3_Tf2-1"/>
</dbReference>
<evidence type="ECO:0000256" key="2">
    <source>
        <dbReference type="ARBA" id="ARBA00022670"/>
    </source>
</evidence>
<dbReference type="InterPro" id="IPR001584">
    <property type="entry name" value="Integrase_cat-core"/>
</dbReference>
<keyword evidence="12" id="KW-0695">RNA-directed DNA polymerase</keyword>
<sequence length="2030" mass="231810">MERFLIREGASDKQNQNEYKEDKKIVKSTGNKRKYVEDYLKYGFIPSVNDPSLPFCLICQKTLSNETMVPSKLLRHIETNHREQMNNPISYFENIRSSFQKQSKKFKKFMTTSDEAQTASYMIAQLIALKKKAHAEAEEIIFPALKIVAGCMLTNDAMEKVTKIALSSKTIARRIEDMSEDIELQIKQSFNDSSTKWAIQLDETTDISNKAQLLAFLRFVDTGKIVNNYFFCKELKQRTTGADIFELVDENVMKYNLRWENCVSVCTDGAPAMKVSFLGDIFDKLNSLNLNLQGAQENIITISTKLKAFKEKLSLWNLNIAKENFASFPMVQENPSKSIIKKEVEETLTLLSASFDKYFPYLDVEKMEWVVNPFMHCEIQHMEEEMQENLIDLKNDLVFKRLFTEKELPEFWLCLNSKFPKLSNAAIESLLPFGSSYLCEQGFSTLTEMKSKKRERLQMIDEEMRVCLSQIQVVYLGHLEQRGPHIPELNVLRDWDVRQSSFPTNHHGRQRQGPIKGQAGSHMTQAGGMDEKNETQDAEEDTAEGENNPAVSTPKIEPPPPSAELPAVLARLAACLSALQTTSDRVTHRTEIEVQSFDGTYPAAQFFRTYDQKTDWDGLTNTEKVLRLPRYLNNKPLEHFRRLRMETQHYIQVRQTFLDLYPETNEATYAQYFSMKLAGQPNLEEYYRNKTALGLQLGLPQEVILETLTEGLPPSDQRLVRIVPPENLGAWFRLVQRIRGSGAPSPRHPDEHAPPLLGPYAPVRPSPRTVPTRSTPPTDCRFCGGLHWHSECRLRQAPQLPRASGDARAARSAQLAEQRPRAQPHHPASRAQATGITKGAPDQQPAVFHVVDAPLPFGILGINTLRKFKLKIDFAHGTMYQLDAPLSPLTYHFAVLPERCTYWECQADLCKAHTIFPPSANNTQYAHFSDNTSTTQGLTQPPHHVQSKNFFRANCSYYRVKVPEQPPNANLSHPTKVQTDHLHHTPKHPHSTHHSMYHTHHPSSPEHLPGIPIDNQPQPPYPPQFPALLRQYQHVFSRNKFAVPCLKVPPVRIATNSDKVVTIRPYRVPICDQREIRSQIRQMLDNDIIEPSYSPFSSPVTLVTKRDKTKRFCIDYRKVNEVISSDVHPLPRIEDILDRLARAKYFSTADVSSAYWQVPIHPDSRPLLAFATIDGLYQPTRLPFRLKTSPQIYERAINQVLQGHGLDCVAHYFDDFVIYSETLEEHQEHLRRFFAFCDAENLQLNLTKCEFFRQTIEFLGYTITAGTTTPLIRNTDVIHAIPPPNNRKTLQSFLGAVNVYNKFIPDYARLRTPLNNLLKKDVTWDWDDKCQKAFTSLKESLTQHPVLHLYKDELPCQVYCDASTLGIAGVLKQVHSAGKAYPVQYFSRALRVHERNYTISELECLAIVESVEKFRVYLMGRKFTIFSDHHALQWLKTIKNPSGRLFRWSLRLSCYEYEVRYIKGSLQHEADLLSRNPFCGFLDATIIKNHQLTPSGESKLTIDRNGLQTLKRRGVTKIVVPDALVPDLLTKVHSRYNHPGISQMTRLISPQYYWKGMSEDISKTTKACAICQSTKPPRGPTFGELGQLPVATQPFDLVALDTIAGLAKYGNAKAYLHVVDGSPERLLTDRAPAFTSPKFRKFLINRNIHPLLTTSNNPQANGLCERLNATLTGKLRLLHLENPKAAWTKLAKRVTVVYNNTPHSVTGFPPGYLMFGVLPPELTEHVNPYPVLTTARRIAHERTQAKHLKDKHAYDQQHKTPHFEPGDLVLVKVYHHPNTGKLAPYFMGPYEILEIISPNVVRINRPNQPLNRNTDTVHVNKLQYYNENIRYIAPPTLIPHPAKPQSRTLPPLFEHLTPDLFTVERFAPTIGNCTTTTPVDPQCNIIAQRDIPQPAISRPTHITKVKTPIPTVRADPKPIPLQARFFRNVKTFPLFHLLYLINLFILPTVLLPMATLLYVSVYTLQPNRLFQLQEALFEITIAVVELIHRTIGIILPELWTILVHSHALVALIGEIIGEIFQTLFRARQVE</sequence>
<feature type="region of interest" description="Disordered" evidence="16">
    <location>
        <begin position="500"/>
        <end position="560"/>
    </location>
</feature>
<keyword evidence="15" id="KW-0233">DNA recombination</keyword>
<protein>
    <recommendedName>
        <fullName evidence="1">RNA-directed DNA polymerase</fullName>
        <ecNumber evidence="1">2.7.7.49</ecNumber>
    </recommendedName>
</protein>
<dbReference type="EMBL" id="CP092886">
    <property type="protein sequence ID" value="UYV85148.1"/>
    <property type="molecule type" value="Genomic_DNA"/>
</dbReference>
<evidence type="ECO:0000256" key="9">
    <source>
        <dbReference type="ARBA" id="ARBA00022801"/>
    </source>
</evidence>
<reference evidence="20 21" key="1">
    <citation type="submission" date="2022-03" db="EMBL/GenBank/DDBJ databases">
        <title>A chromosomal length assembly of Cordylochernes scorpioides.</title>
        <authorList>
            <person name="Zeh D."/>
            <person name="Zeh J."/>
        </authorList>
    </citation>
    <scope>NUCLEOTIDE SEQUENCE [LARGE SCALE GENOMIC DNA]</scope>
    <source>
        <strain evidence="20">IN4F17</strain>
        <tissue evidence="20">Whole Body</tissue>
    </source>
</reference>
<keyword evidence="9" id="KW-0378">Hydrolase</keyword>
<dbReference type="Gene3D" id="3.30.70.270">
    <property type="match status" value="2"/>
</dbReference>
<keyword evidence="21" id="KW-1185">Reference proteome</keyword>
<evidence type="ECO:0000256" key="3">
    <source>
        <dbReference type="ARBA" id="ARBA00022679"/>
    </source>
</evidence>
<feature type="compositionally biased region" description="Low complexity" evidence="16">
    <location>
        <begin position="766"/>
        <end position="777"/>
    </location>
</feature>
<keyword evidence="10" id="KW-0460">Magnesium</keyword>
<dbReference type="Pfam" id="PF17917">
    <property type="entry name" value="RT_RNaseH"/>
    <property type="match status" value="1"/>
</dbReference>
<dbReference type="Pfam" id="PF00078">
    <property type="entry name" value="RVT_1"/>
    <property type="match status" value="1"/>
</dbReference>
<gene>
    <name evidence="20" type="ORF">LAZ67_X004729</name>
</gene>
<evidence type="ECO:0000259" key="18">
    <source>
        <dbReference type="PROSITE" id="PS50878"/>
    </source>
</evidence>
<keyword evidence="8" id="KW-0255">Endonuclease</keyword>
<keyword evidence="6" id="KW-0479">Metal-binding</keyword>
<evidence type="ECO:0000313" key="20">
    <source>
        <dbReference type="EMBL" id="UYV85148.1"/>
    </source>
</evidence>
<evidence type="ECO:0000256" key="4">
    <source>
        <dbReference type="ARBA" id="ARBA00022695"/>
    </source>
</evidence>
<keyword evidence="5" id="KW-0540">Nuclease</keyword>
<accession>A0ABY6LVN1</accession>
<dbReference type="CDD" id="cd01647">
    <property type="entry name" value="RT_LTR"/>
    <property type="match status" value="1"/>
</dbReference>
<keyword evidence="2" id="KW-0645">Protease</keyword>
<evidence type="ECO:0000313" key="21">
    <source>
        <dbReference type="Proteomes" id="UP001235939"/>
    </source>
</evidence>
<keyword evidence="17" id="KW-0472">Membrane</keyword>
<feature type="region of interest" description="Disordered" evidence="16">
    <location>
        <begin position="741"/>
        <end position="777"/>
    </location>
</feature>
<dbReference type="PANTHER" id="PTHR37984:SF5">
    <property type="entry name" value="PROTEIN NYNRIN-LIKE"/>
    <property type="match status" value="1"/>
</dbReference>
<evidence type="ECO:0000256" key="6">
    <source>
        <dbReference type="ARBA" id="ARBA00022723"/>
    </source>
</evidence>
<feature type="domain" description="Reverse transcriptase" evidence="18">
    <location>
        <begin position="1084"/>
        <end position="1263"/>
    </location>
</feature>
<name>A0ABY6LVN1_9ARAC</name>
<feature type="region of interest" description="Disordered" evidence="16">
    <location>
        <begin position="799"/>
        <end position="841"/>
    </location>
</feature>
<dbReference type="Gene3D" id="1.10.340.70">
    <property type="match status" value="1"/>
</dbReference>
<evidence type="ECO:0000256" key="5">
    <source>
        <dbReference type="ARBA" id="ARBA00022722"/>
    </source>
</evidence>
<dbReference type="PROSITE" id="PS50994">
    <property type="entry name" value="INTEGRASE"/>
    <property type="match status" value="1"/>
</dbReference>
<evidence type="ECO:0000256" key="17">
    <source>
        <dbReference type="SAM" id="Phobius"/>
    </source>
</evidence>
<keyword evidence="4" id="KW-0548">Nucleotidyltransferase</keyword>
<evidence type="ECO:0000259" key="19">
    <source>
        <dbReference type="PROSITE" id="PS50994"/>
    </source>
</evidence>
<keyword evidence="14" id="KW-0238">DNA-binding</keyword>